<comment type="similarity">
    <text evidence="6">Belongs to the ABC-4 integral membrane protein family.</text>
</comment>
<evidence type="ECO:0000259" key="9">
    <source>
        <dbReference type="Pfam" id="PF12704"/>
    </source>
</evidence>
<evidence type="ECO:0000256" key="6">
    <source>
        <dbReference type="ARBA" id="ARBA00038076"/>
    </source>
</evidence>
<keyword evidence="10" id="KW-0547">Nucleotide-binding</keyword>
<dbReference type="GO" id="GO:0005886">
    <property type="term" value="C:plasma membrane"/>
    <property type="evidence" value="ECO:0007669"/>
    <property type="project" value="UniProtKB-SubCell"/>
</dbReference>
<keyword evidence="2" id="KW-1003">Cell membrane</keyword>
<evidence type="ECO:0000256" key="4">
    <source>
        <dbReference type="ARBA" id="ARBA00022989"/>
    </source>
</evidence>
<dbReference type="PANTHER" id="PTHR30572:SF4">
    <property type="entry name" value="ABC TRANSPORTER PERMEASE YTRF"/>
    <property type="match status" value="1"/>
</dbReference>
<keyword evidence="10" id="KW-0067">ATP-binding</keyword>
<dbReference type="InterPro" id="IPR003838">
    <property type="entry name" value="ABC3_permease_C"/>
</dbReference>
<proteinExistence type="inferred from homology"/>
<name>A0A518EKQ1_9BACT</name>
<dbReference type="GO" id="GO:0022857">
    <property type="term" value="F:transmembrane transporter activity"/>
    <property type="evidence" value="ECO:0007669"/>
    <property type="project" value="TreeGrafter"/>
</dbReference>
<keyword evidence="4 7" id="KW-1133">Transmembrane helix</keyword>
<feature type="transmembrane region" description="Helical" evidence="7">
    <location>
        <begin position="310"/>
        <end position="335"/>
    </location>
</feature>
<sequence length="395" mass="42422">MRRRTLMTLLGVAWGTFSTVALLSFGEGLEKEMVRRAEGMGRGIMILWPGTTSRSSRGMPEGQRIRLLPSDTARLRTEVQGLEAVCPEFLRSEPVVHGEKVFRAMLAGVGENYGELRSMDPAPGGRFLSARDVEEERTTAFLGDRIGEELFPGSNPVGQRVVIGGTQFTIVGVMQSKVQDSDYDGKDSMRVCLPVTTFQRRFGTRYLDNFVLRPRDSAAAEDVMRDATKVLAAAKGFDPEDEAALRWWDTTKGDQVRRYAFLAMDVMTGGAGILTLLVGGLGLANLMFLRVRARTEEIGLMMALGATRRRVLIGVLGDALGLTAVGGAIGAAAAVGAGWLVSSSPLRESVGSPEVAPWLALGTVAGLAFLGVLAGWFPARRAARLDPVLALGGHP</sequence>
<dbReference type="Proteomes" id="UP000320390">
    <property type="component" value="Chromosome"/>
</dbReference>
<gene>
    <name evidence="10" type="primary">macB_3</name>
    <name evidence="10" type="ORF">Poly30_01510</name>
</gene>
<dbReference type="EC" id="3.6.3.-" evidence="10"/>
<evidence type="ECO:0000259" key="8">
    <source>
        <dbReference type="Pfam" id="PF02687"/>
    </source>
</evidence>
<dbReference type="PANTHER" id="PTHR30572">
    <property type="entry name" value="MEMBRANE COMPONENT OF TRANSPORTER-RELATED"/>
    <property type="match status" value="1"/>
</dbReference>
<evidence type="ECO:0000256" key="7">
    <source>
        <dbReference type="SAM" id="Phobius"/>
    </source>
</evidence>
<dbReference type="AlphaFoldDB" id="A0A518EKQ1"/>
<reference evidence="10 11" key="1">
    <citation type="submission" date="2019-02" db="EMBL/GenBank/DDBJ databases">
        <title>Deep-cultivation of Planctomycetes and their phenomic and genomic characterization uncovers novel biology.</title>
        <authorList>
            <person name="Wiegand S."/>
            <person name="Jogler M."/>
            <person name="Boedeker C."/>
            <person name="Pinto D."/>
            <person name="Vollmers J."/>
            <person name="Rivas-Marin E."/>
            <person name="Kohn T."/>
            <person name="Peeters S.H."/>
            <person name="Heuer A."/>
            <person name="Rast P."/>
            <person name="Oberbeckmann S."/>
            <person name="Bunk B."/>
            <person name="Jeske O."/>
            <person name="Meyerdierks A."/>
            <person name="Storesund J.E."/>
            <person name="Kallscheuer N."/>
            <person name="Luecker S."/>
            <person name="Lage O.M."/>
            <person name="Pohl T."/>
            <person name="Merkel B.J."/>
            <person name="Hornburger P."/>
            <person name="Mueller R.-W."/>
            <person name="Bruemmer F."/>
            <person name="Labrenz M."/>
            <person name="Spormann A.M."/>
            <person name="Op den Camp H."/>
            <person name="Overmann J."/>
            <person name="Amann R."/>
            <person name="Jetten M.S.M."/>
            <person name="Mascher T."/>
            <person name="Medema M.H."/>
            <person name="Devos D.P."/>
            <person name="Kaster A.-K."/>
            <person name="Ovreas L."/>
            <person name="Rohde M."/>
            <person name="Galperin M.Y."/>
            <person name="Jogler C."/>
        </authorList>
    </citation>
    <scope>NUCLEOTIDE SEQUENCE [LARGE SCALE GENOMIC DNA]</scope>
    <source>
        <strain evidence="10 11">Poly30</strain>
    </source>
</reference>
<comment type="subcellular location">
    <subcellularLocation>
        <location evidence="1">Cell membrane</location>
        <topology evidence="1">Multi-pass membrane protein</topology>
    </subcellularLocation>
</comment>
<keyword evidence="5 7" id="KW-0472">Membrane</keyword>
<dbReference type="Pfam" id="PF02687">
    <property type="entry name" value="FtsX"/>
    <property type="match status" value="1"/>
</dbReference>
<feature type="transmembrane region" description="Helical" evidence="7">
    <location>
        <begin position="355"/>
        <end position="377"/>
    </location>
</feature>
<accession>A0A518EKQ1</accession>
<feature type="transmembrane region" description="Helical" evidence="7">
    <location>
        <begin position="259"/>
        <end position="289"/>
    </location>
</feature>
<feature type="domain" description="ABC3 transporter permease C-terminal" evidence="8">
    <location>
        <begin position="271"/>
        <end position="387"/>
    </location>
</feature>
<evidence type="ECO:0000256" key="5">
    <source>
        <dbReference type="ARBA" id="ARBA00023136"/>
    </source>
</evidence>
<feature type="domain" description="MacB-like periplasmic core" evidence="9">
    <location>
        <begin position="5"/>
        <end position="229"/>
    </location>
</feature>
<protein>
    <submittedName>
        <fullName evidence="10">Macrolide export ATP-binding/permease protein MacB</fullName>
        <ecNumber evidence="10">3.6.3.-</ecNumber>
    </submittedName>
</protein>
<keyword evidence="10" id="KW-0378">Hydrolase</keyword>
<dbReference type="EMBL" id="CP036434">
    <property type="protein sequence ID" value="QDV04660.1"/>
    <property type="molecule type" value="Genomic_DNA"/>
</dbReference>
<evidence type="ECO:0000256" key="2">
    <source>
        <dbReference type="ARBA" id="ARBA00022475"/>
    </source>
</evidence>
<dbReference type="GO" id="GO:0005524">
    <property type="term" value="F:ATP binding"/>
    <property type="evidence" value="ECO:0007669"/>
    <property type="project" value="UniProtKB-KW"/>
</dbReference>
<evidence type="ECO:0000256" key="3">
    <source>
        <dbReference type="ARBA" id="ARBA00022692"/>
    </source>
</evidence>
<keyword evidence="11" id="KW-1185">Reference proteome</keyword>
<evidence type="ECO:0000256" key="1">
    <source>
        <dbReference type="ARBA" id="ARBA00004651"/>
    </source>
</evidence>
<dbReference type="InterPro" id="IPR050250">
    <property type="entry name" value="Macrolide_Exporter_MacB"/>
</dbReference>
<organism evidence="10 11">
    <name type="scientific">Saltatorellus ferox</name>
    <dbReference type="NCBI Taxonomy" id="2528018"/>
    <lineage>
        <taxon>Bacteria</taxon>
        <taxon>Pseudomonadati</taxon>
        <taxon>Planctomycetota</taxon>
        <taxon>Planctomycetia</taxon>
        <taxon>Planctomycetia incertae sedis</taxon>
        <taxon>Saltatorellus</taxon>
    </lineage>
</organism>
<keyword evidence="3 7" id="KW-0812">Transmembrane</keyword>
<dbReference type="GO" id="GO:0016787">
    <property type="term" value="F:hydrolase activity"/>
    <property type="evidence" value="ECO:0007669"/>
    <property type="project" value="UniProtKB-KW"/>
</dbReference>
<dbReference type="Pfam" id="PF12704">
    <property type="entry name" value="MacB_PCD"/>
    <property type="match status" value="1"/>
</dbReference>
<dbReference type="InterPro" id="IPR025857">
    <property type="entry name" value="MacB_PCD"/>
</dbReference>
<evidence type="ECO:0000313" key="11">
    <source>
        <dbReference type="Proteomes" id="UP000320390"/>
    </source>
</evidence>
<dbReference type="OrthoDB" id="9770036at2"/>
<evidence type="ECO:0000313" key="10">
    <source>
        <dbReference type="EMBL" id="QDV04660.1"/>
    </source>
</evidence>
<dbReference type="RefSeq" id="WP_145194113.1">
    <property type="nucleotide sequence ID" value="NZ_CP036434.1"/>
</dbReference>